<comment type="caution">
    <text evidence="1">The sequence shown here is derived from an EMBL/GenBank/DDBJ whole genome shotgun (WGS) entry which is preliminary data.</text>
</comment>
<evidence type="ECO:0000313" key="2">
    <source>
        <dbReference type="Proteomes" id="UP001630127"/>
    </source>
</evidence>
<proteinExistence type="predicted"/>
<gene>
    <name evidence="1" type="ORF">ACH5RR_029778</name>
</gene>
<sequence>MATMTRLAKTDHPEIRELGDKVVLSTRVFEQLLKLRKQETPPSSPLMWVMITTSSFHMIPLATTMEVERDRGRNVKVQWTKAAFIWAQKRVTLSQVQMTTLMRSLLASSPGPSSNSDSSAAVVLCLLVKVDSASSSDVVNSTKTHQENVGTIGSVGSMHKGGVKDSGKLSNIALILYQVDLDKIYLQETFS</sequence>
<dbReference type="EMBL" id="JBJUIK010000012">
    <property type="protein sequence ID" value="KAL3510377.1"/>
    <property type="molecule type" value="Genomic_DNA"/>
</dbReference>
<accession>A0ABD2YX04</accession>
<evidence type="ECO:0000313" key="1">
    <source>
        <dbReference type="EMBL" id="KAL3510377.1"/>
    </source>
</evidence>
<name>A0ABD2YX04_9GENT</name>
<protein>
    <submittedName>
        <fullName evidence="1">Uncharacterized protein</fullName>
    </submittedName>
</protein>
<dbReference type="AlphaFoldDB" id="A0ABD2YX04"/>
<dbReference type="Proteomes" id="UP001630127">
    <property type="component" value="Unassembled WGS sequence"/>
</dbReference>
<organism evidence="1 2">
    <name type="scientific">Cinchona calisaya</name>
    <dbReference type="NCBI Taxonomy" id="153742"/>
    <lineage>
        <taxon>Eukaryota</taxon>
        <taxon>Viridiplantae</taxon>
        <taxon>Streptophyta</taxon>
        <taxon>Embryophyta</taxon>
        <taxon>Tracheophyta</taxon>
        <taxon>Spermatophyta</taxon>
        <taxon>Magnoliopsida</taxon>
        <taxon>eudicotyledons</taxon>
        <taxon>Gunneridae</taxon>
        <taxon>Pentapetalae</taxon>
        <taxon>asterids</taxon>
        <taxon>lamiids</taxon>
        <taxon>Gentianales</taxon>
        <taxon>Rubiaceae</taxon>
        <taxon>Cinchonoideae</taxon>
        <taxon>Cinchoneae</taxon>
        <taxon>Cinchona</taxon>
    </lineage>
</organism>
<keyword evidence="2" id="KW-1185">Reference proteome</keyword>
<reference evidence="1 2" key="1">
    <citation type="submission" date="2024-11" db="EMBL/GenBank/DDBJ databases">
        <title>A near-complete genome assembly of Cinchona calisaya.</title>
        <authorList>
            <person name="Lian D.C."/>
            <person name="Zhao X.W."/>
            <person name="Wei L."/>
        </authorList>
    </citation>
    <scope>NUCLEOTIDE SEQUENCE [LARGE SCALE GENOMIC DNA]</scope>
    <source>
        <tissue evidence="1">Nenye</tissue>
    </source>
</reference>